<evidence type="ECO:0000313" key="5">
    <source>
        <dbReference type="EMBL" id="KAL3787634.1"/>
    </source>
</evidence>
<keyword evidence="1" id="KW-0677">Repeat</keyword>
<evidence type="ECO:0000256" key="2">
    <source>
        <dbReference type="ARBA" id="ARBA00022803"/>
    </source>
</evidence>
<feature type="compositionally biased region" description="Basic and acidic residues" evidence="4">
    <location>
        <begin position="329"/>
        <end position="355"/>
    </location>
</feature>
<dbReference type="SUPFAM" id="SSF48452">
    <property type="entry name" value="TPR-like"/>
    <property type="match status" value="5"/>
</dbReference>
<evidence type="ECO:0000256" key="1">
    <source>
        <dbReference type="ARBA" id="ARBA00022737"/>
    </source>
</evidence>
<feature type="compositionally biased region" description="Basic and acidic residues" evidence="4">
    <location>
        <begin position="297"/>
        <end position="306"/>
    </location>
</feature>
<feature type="region of interest" description="Disordered" evidence="4">
    <location>
        <begin position="235"/>
        <end position="308"/>
    </location>
</feature>
<feature type="region of interest" description="Disordered" evidence="4">
    <location>
        <begin position="326"/>
        <end position="364"/>
    </location>
</feature>
<name>A0ABD3PJ18_9STRA</name>
<feature type="region of interest" description="Disordered" evidence="4">
    <location>
        <begin position="454"/>
        <end position="503"/>
    </location>
</feature>
<feature type="repeat" description="TPR" evidence="3">
    <location>
        <begin position="2000"/>
        <end position="2033"/>
    </location>
</feature>
<accession>A0ABD3PJ18</accession>
<dbReference type="PANTHER" id="PTHR45641:SF19">
    <property type="entry name" value="NEPHROCYSTIN-3"/>
    <property type="match status" value="1"/>
</dbReference>
<evidence type="ECO:0000256" key="4">
    <source>
        <dbReference type="SAM" id="MobiDB-lite"/>
    </source>
</evidence>
<feature type="compositionally biased region" description="Basic and acidic residues" evidence="4">
    <location>
        <begin position="235"/>
        <end position="246"/>
    </location>
</feature>
<keyword evidence="6" id="KW-1185">Reference proteome</keyword>
<feature type="compositionally biased region" description="Polar residues" evidence="4">
    <location>
        <begin position="494"/>
        <end position="503"/>
    </location>
</feature>
<keyword evidence="2 3" id="KW-0802">TPR repeat</keyword>
<comment type="caution">
    <text evidence="5">The sequence shown here is derived from an EMBL/GenBank/DDBJ whole genome shotgun (WGS) entry which is preliminary data.</text>
</comment>
<dbReference type="InterPro" id="IPR019734">
    <property type="entry name" value="TPR_rpt"/>
</dbReference>
<reference evidence="5 6" key="1">
    <citation type="journal article" date="2020" name="G3 (Bethesda)">
        <title>Improved Reference Genome for Cyclotella cryptica CCMP332, a Model for Cell Wall Morphogenesis, Salinity Adaptation, and Lipid Production in Diatoms (Bacillariophyta).</title>
        <authorList>
            <person name="Roberts W.R."/>
            <person name="Downey K.M."/>
            <person name="Ruck E.C."/>
            <person name="Traller J.C."/>
            <person name="Alverson A.J."/>
        </authorList>
    </citation>
    <scope>NUCLEOTIDE SEQUENCE [LARGE SCALE GENOMIC DNA]</scope>
    <source>
        <strain evidence="5 6">CCMP332</strain>
    </source>
</reference>
<dbReference type="Pfam" id="PF13424">
    <property type="entry name" value="TPR_12"/>
    <property type="match status" value="1"/>
</dbReference>
<dbReference type="SMART" id="SM00028">
    <property type="entry name" value="TPR"/>
    <property type="match status" value="13"/>
</dbReference>
<evidence type="ECO:0000256" key="3">
    <source>
        <dbReference type="PROSITE-ProRule" id="PRU00339"/>
    </source>
</evidence>
<gene>
    <name evidence="5" type="ORF">HJC23_011782</name>
</gene>
<dbReference type="EMBL" id="JABMIG020000171">
    <property type="protein sequence ID" value="KAL3787634.1"/>
    <property type="molecule type" value="Genomic_DNA"/>
</dbReference>
<dbReference type="PANTHER" id="PTHR45641">
    <property type="entry name" value="TETRATRICOPEPTIDE REPEAT PROTEIN (AFU_ORTHOLOGUE AFUA_6G03870)"/>
    <property type="match status" value="1"/>
</dbReference>
<feature type="region of interest" description="Disordered" evidence="4">
    <location>
        <begin position="148"/>
        <end position="194"/>
    </location>
</feature>
<dbReference type="PROSITE" id="PS50005">
    <property type="entry name" value="TPR"/>
    <property type="match status" value="3"/>
</dbReference>
<dbReference type="InterPro" id="IPR011990">
    <property type="entry name" value="TPR-like_helical_dom_sf"/>
</dbReference>
<dbReference type="Gene3D" id="1.25.40.10">
    <property type="entry name" value="Tetratricopeptide repeat domain"/>
    <property type="match status" value="5"/>
</dbReference>
<dbReference type="Proteomes" id="UP001516023">
    <property type="component" value="Unassembled WGS sequence"/>
</dbReference>
<feature type="compositionally biased region" description="Polar residues" evidence="4">
    <location>
        <begin position="148"/>
        <end position="161"/>
    </location>
</feature>
<dbReference type="Pfam" id="PF13181">
    <property type="entry name" value="TPR_8"/>
    <property type="match status" value="1"/>
</dbReference>
<feature type="repeat" description="TPR" evidence="3">
    <location>
        <begin position="1293"/>
        <end position="1326"/>
    </location>
</feature>
<feature type="compositionally biased region" description="Basic and acidic residues" evidence="4">
    <location>
        <begin position="265"/>
        <end position="278"/>
    </location>
</feature>
<sequence length="2403" mass="267824">MGKLLGSSTKPSQNHGNFAEASTVTNEVQNVQNSDNARTSSNGTSNNNALSSSMVNAVNIAAETARLVLDQATEEIVKSNITSKCSSYASLIGDEEGEERSKYKLEWFEERSNEVGGGAKTVTFSSPLPAKTLMMSSESNTTDVSIRSDLTNTTNEGNVPGSSPPPLAFQNLPMSRYFPISNPEHNGDRGGVARSKPFDVKNHYDAAAAISTALASSHLAHASRCVGELQLTDEDEKKKGIQRDESFTDESVDVVLTPSQPRQRRNSDSLGKRGENKGNPDAVPVARTLPSPEEAENEMRARRESYESLNDDSFTDYLAQVQLSSKNQENAKARLNDDGASQGKKEKETVPDSARRKSTQTEGCDSISICSSNGSGFENESNTSSYGASDFSPITMSFGSSADDGNQKQNVAGILGSLTKLPVGVAAQGDASLDASSNDDEVHAHNGRTICEVKPSGDRRVSEPGPKLSMHLAPSRIASGHISRNDSSSRKASENAQLRATDKPYTQASAAKISINPQYATLFESFDRNWIQLAEQYPQREKVLDLGQKFLSSFVAVLGMCGAMKRCIDYGSVNNKSSIQHPQCIASDTDTGLTRYNWWEDSNILGYNLGIIVEGEGVNPKEASVGVPKVVVRALWKACFFDSTNGVDDETENTVDSVEDNLVNNLCYLSETRSSSVPCLSLTLPLYRDYAWYVLSRVSDTRSVEEVVEDWHSKFARVLCETLLKHEEDDDTLTIRRYAAYTVPRHAAFGMQGIGQIREFELEIKPERLRRTHIDIMKEMLCDSVLITARCKLLGSGRMRDEHFDEPLNSGVDRSLVQAIKQYRDKDHNLLPATTAHLKDIELFSSFLESMIESSDNDDTNNEQMRNYCVDALSVWREKLLLLCGEQNNTTINGIDPSTPNINIGCAPHNNGVLAGSFLDIAKALLSKDDAWPSNDDKTLGVQMKKQHRSRRIRNESIKPELLETVVNINMCHLKTQTTIGRSLLTLAKFAQSLLSKNSSCAAASAFQDLISICLCDAIEVLTCVSKKLQIILSDLLEGLEEDDLVDSVTSTGPTFCLQKFSLTRAEAKPFLTLTGIFLAEAWYLLGRMSALPSTSKTLKDKQAVVACFERSLLILTPPKGCGSSQLTEQFLLPLTRHTLFLRSNIYHAMGVCLYEAGVFERSERSLTDAIILRRQLLDKLRNQSSELSDQYYDVTACCNTVVNYFFAIPQSVPKEVISNVISYSGSQCCALLPHKIIEKSESEDLELSLSLTLEYAALTNHASHCYQASLASFQEALILRSLHVGKNSLDIASLHFNTGVVHDDLEQYPQAINRYHESLRIRLNHLKNASPADSSDLEDSVLLTLKCMAHVYKLTDDLDNAICFYIKALVLLKTKVSRHMEPVDKWQMMGMRLDLSIPAPTIVFDEMRKDNFSGDASKLHFQAINKKSLCHYFSEPEHRKNENDSTTKKWEKDLVKMHSTVVALIQKKKHTVEAPTNFSMRSPQKVTMSQVSSVTLQSISKSQLLFDTALVSSSFCLGRSRISMGRYDEAVDNFEVALRAKWALDPASSSDSDSDMSSSRLSMRSKLHSKNISEDEPEEGQLYYALGLANAMLDDNERAVRCYITALRYLRRSLRMVDSLEVARVLFDTAASYYYLCDFDQAEVHWLDCLRILRTHENQDIFVWRRGIVLYCLVLNQSAHKTSYDSSMYNILNEAEALLSATNDKTVLSYVAFLTGALLHQTVSKIPVRLRPQIPTKIRVVPITSSMGNLSWNEMCNTILSLFDQVKNECWFDATLEETAYMNDLKHLPVSAHVFLLEGQVLELLGRSGSAMDSYKHALNLYRIACGHDNAYSASVLHRMGTLCAHTKENGHKALGFFNESIAMRKAILGGNDPRLAESLYCSATVLTLLHRYEGAMERFHEALRIQIATTGQSSNAVATTLTGMGLCHYNHRSYDLALTCLMGALKVRHHRVSHLQKALEDTKKAVTDTDATSSDANENSCSSYENLDEAYVEETPLGDIYFNLGNVHFQLGDHNQAMNYFIKARDLKWRHVGGGSTEKIMMRYAWSDIDEDELLGLAHCLHNIGLLFDIKKEHDRSLPHYEEALKIKNALAGFDTKGYESILPNESEKLVLKCLDDDDAEPIITKATLSTAMTHLRMASLYAKKKLYGHSLFHYCHALKIQRLVLGRDHFTTSVLLNNIGHILRRTNPQNQNSETAEVLYKESLRISSLSLGKNHERVASTLFNLGELYGSKRQFDQAIDYYRSALSIYRDKYTTRLMQRLCCTFLSTTPTNTAHIGEDSSEVLSTGDQIVMHNTSFPTKEIQKQYSLVSEALRNATREEAIRVGGGTWLSVSSNEYWLRFEVLLFQFVEMLSTYVVDPANTAVKNAITRSQQRIESAAAHAIITASDALDYQFQLMLQE</sequence>
<feature type="repeat" description="TPR" evidence="3">
    <location>
        <begin position="2222"/>
        <end position="2255"/>
    </location>
</feature>
<feature type="compositionally biased region" description="Basic and acidic residues" evidence="4">
    <location>
        <begin position="483"/>
        <end position="493"/>
    </location>
</feature>
<proteinExistence type="predicted"/>
<protein>
    <submittedName>
        <fullName evidence="5">Uncharacterized protein</fullName>
    </submittedName>
</protein>
<evidence type="ECO:0000313" key="6">
    <source>
        <dbReference type="Proteomes" id="UP001516023"/>
    </source>
</evidence>
<organism evidence="5 6">
    <name type="scientific">Cyclotella cryptica</name>
    <dbReference type="NCBI Taxonomy" id="29204"/>
    <lineage>
        <taxon>Eukaryota</taxon>
        <taxon>Sar</taxon>
        <taxon>Stramenopiles</taxon>
        <taxon>Ochrophyta</taxon>
        <taxon>Bacillariophyta</taxon>
        <taxon>Coscinodiscophyceae</taxon>
        <taxon>Thalassiosirophycidae</taxon>
        <taxon>Stephanodiscales</taxon>
        <taxon>Stephanodiscaceae</taxon>
        <taxon>Cyclotella</taxon>
    </lineage>
</organism>